<feature type="transmembrane region" description="Helical" evidence="1">
    <location>
        <begin position="20"/>
        <end position="39"/>
    </location>
</feature>
<dbReference type="AlphaFoldDB" id="A0A242A841"/>
<keyword evidence="1" id="KW-0472">Membrane</keyword>
<gene>
    <name evidence="2" type="ORF">A5886_002291</name>
</gene>
<dbReference type="RefSeq" id="WP_086275250.1">
    <property type="nucleotide sequence ID" value="NZ_NGKU01000001.1"/>
</dbReference>
<evidence type="ECO:0000256" key="1">
    <source>
        <dbReference type="SAM" id="Phobius"/>
    </source>
</evidence>
<dbReference type="OrthoDB" id="2180037at2"/>
<evidence type="ECO:0000313" key="2">
    <source>
        <dbReference type="EMBL" id="OTN77194.1"/>
    </source>
</evidence>
<feature type="transmembrane region" description="Helical" evidence="1">
    <location>
        <begin position="116"/>
        <end position="142"/>
    </location>
</feature>
<sequence length="245" mass="28295">MRTAKFAIASLFYHKKAMVLYTLVSFFAMIGLIVTFALIDSLDQVLDQIKDVLVTDDLQSKVTNEIQPITTLYHHLFYLLFGAYILVLLGFQFYYQLHKRNEYSAWLTTGSSSRQWLGMQLIEMWVPLLMAAIAAFTLLMLFQPYFQKELLSGHIFVLDRENTSSHIWQSVQSSQNDAFGITIPQNNQIFVQNVELNSTAWLSIMFQSTRQAILILIAAVTSITCVMVSGHCLYWRKKQWKNQLN</sequence>
<dbReference type="STRING" id="1834191.A5886_002291"/>
<feature type="transmembrane region" description="Helical" evidence="1">
    <location>
        <begin position="212"/>
        <end position="235"/>
    </location>
</feature>
<feature type="transmembrane region" description="Helical" evidence="1">
    <location>
        <begin position="76"/>
        <end position="95"/>
    </location>
</feature>
<proteinExistence type="predicted"/>
<dbReference type="Proteomes" id="UP000195043">
    <property type="component" value="Unassembled WGS sequence"/>
</dbReference>
<comment type="caution">
    <text evidence="2">The sequence shown here is derived from an EMBL/GenBank/DDBJ whole genome shotgun (WGS) entry which is preliminary data.</text>
</comment>
<keyword evidence="3" id="KW-1185">Reference proteome</keyword>
<organism evidence="2 3">
    <name type="scientific">Candidatus Enterococcus testudinis</name>
    <dbReference type="NCBI Taxonomy" id="1834191"/>
    <lineage>
        <taxon>Bacteria</taxon>
        <taxon>Bacillati</taxon>
        <taxon>Bacillota</taxon>
        <taxon>Bacilli</taxon>
        <taxon>Lactobacillales</taxon>
        <taxon>Enterococcaceae</taxon>
        <taxon>Enterococcus</taxon>
    </lineage>
</organism>
<keyword evidence="1" id="KW-1133">Transmembrane helix</keyword>
<keyword evidence="1" id="KW-0812">Transmembrane</keyword>
<reference evidence="2 3" key="1">
    <citation type="submission" date="2017-05" db="EMBL/GenBank/DDBJ databases">
        <title>The Genome Sequence of Enterococcus sp. 8G7_MSG3316.</title>
        <authorList>
            <consortium name="The Broad Institute Genomics Platform"/>
            <consortium name="The Broad Institute Genomic Center for Infectious Diseases"/>
            <person name="Earl A."/>
            <person name="Manson A."/>
            <person name="Schwartman J."/>
            <person name="Gilmore M."/>
            <person name="Abouelleil A."/>
            <person name="Cao P."/>
            <person name="Chapman S."/>
            <person name="Cusick C."/>
            <person name="Shea T."/>
            <person name="Young S."/>
            <person name="Neafsey D."/>
            <person name="Nusbaum C."/>
            <person name="Birren B."/>
        </authorList>
    </citation>
    <scope>NUCLEOTIDE SEQUENCE [LARGE SCALE GENOMIC DNA]</scope>
    <source>
        <strain evidence="2 3">8G7_MSG3316</strain>
    </source>
</reference>
<protein>
    <recommendedName>
        <fullName evidence="4">ABC3 transporter permease protein domain-containing protein</fullName>
    </recommendedName>
</protein>
<evidence type="ECO:0000313" key="3">
    <source>
        <dbReference type="Proteomes" id="UP000195043"/>
    </source>
</evidence>
<accession>A0A242A841</accession>
<name>A0A242A841_9ENTE</name>
<evidence type="ECO:0008006" key="4">
    <source>
        <dbReference type="Google" id="ProtNLM"/>
    </source>
</evidence>
<dbReference type="EMBL" id="NGKU01000001">
    <property type="protein sequence ID" value="OTN77194.1"/>
    <property type="molecule type" value="Genomic_DNA"/>
</dbReference>